<gene>
    <name evidence="2" type="ORF">HFZ78_15285</name>
</gene>
<evidence type="ECO:0000256" key="1">
    <source>
        <dbReference type="SAM" id="MobiDB-lite"/>
    </source>
</evidence>
<dbReference type="Pfam" id="PF10676">
    <property type="entry name" value="gerPA"/>
    <property type="match status" value="1"/>
</dbReference>
<accession>A0A6H1P2V1</accession>
<reference evidence="2 3" key="2">
    <citation type="submission" date="2020-04" db="EMBL/GenBank/DDBJ databases">
        <authorList>
            <person name="Fomenkov A."/>
            <person name="Anton B.P."/>
            <person name="Roberts R.J."/>
        </authorList>
    </citation>
    <scope>NUCLEOTIDE SEQUENCE [LARGE SCALE GENOMIC DNA]</scope>
    <source>
        <strain evidence="2 3">S2</strain>
    </source>
</reference>
<dbReference type="EMBL" id="CP051128">
    <property type="protein sequence ID" value="QIZ07920.1"/>
    <property type="molecule type" value="Genomic_DNA"/>
</dbReference>
<evidence type="ECO:0000313" key="2">
    <source>
        <dbReference type="EMBL" id="QIZ07920.1"/>
    </source>
</evidence>
<dbReference type="Proteomes" id="UP000501868">
    <property type="component" value="Chromosome"/>
</dbReference>
<feature type="compositionally biased region" description="Polar residues" evidence="1">
    <location>
        <begin position="28"/>
        <end position="51"/>
    </location>
</feature>
<dbReference type="AlphaFoldDB" id="A0A6H1P2V1"/>
<dbReference type="InterPro" id="IPR019618">
    <property type="entry name" value="Spore_germination_GerPA"/>
</dbReference>
<proteinExistence type="predicted"/>
<sequence length="88" mass="9261">MPSVVINLYYLKINSISGNGSITIGEASHNSPTSNTKSQGINASYGDTSPTEAMMENLLNDPDVNDQTSIGTTDVANVNKPIQPVPPI</sequence>
<protein>
    <submittedName>
        <fullName evidence="2">Spore germination protein</fullName>
    </submittedName>
</protein>
<organism evidence="2 3">
    <name type="scientific">Priestia megaterium</name>
    <name type="common">Bacillus megaterium</name>
    <dbReference type="NCBI Taxonomy" id="1404"/>
    <lineage>
        <taxon>Bacteria</taxon>
        <taxon>Bacillati</taxon>
        <taxon>Bacillota</taxon>
        <taxon>Bacilli</taxon>
        <taxon>Bacillales</taxon>
        <taxon>Bacillaceae</taxon>
        <taxon>Priestia</taxon>
    </lineage>
</organism>
<feature type="region of interest" description="Disordered" evidence="1">
    <location>
        <begin position="21"/>
        <end position="88"/>
    </location>
</feature>
<feature type="compositionally biased region" description="Polar residues" evidence="1">
    <location>
        <begin position="65"/>
        <end position="76"/>
    </location>
</feature>
<name>A0A6H1P2V1_PRIMG</name>
<evidence type="ECO:0000313" key="3">
    <source>
        <dbReference type="Proteomes" id="UP000501868"/>
    </source>
</evidence>
<reference evidence="2 3" key="1">
    <citation type="submission" date="2020-04" db="EMBL/GenBank/DDBJ databases">
        <title>Genome-Wide Identification of 5-Methylcytosine Sites in Bacterial Genomes By High-Throughput Sequencing of MspJI Restriction Fragments.</title>
        <authorList>
            <person name="Wu V."/>
        </authorList>
    </citation>
    <scope>NUCLEOTIDE SEQUENCE [LARGE SCALE GENOMIC DNA]</scope>
    <source>
        <strain evidence="2 3">S2</strain>
    </source>
</reference>